<dbReference type="Proteomes" id="UP000249254">
    <property type="component" value="Unassembled WGS sequence"/>
</dbReference>
<proteinExistence type="predicted"/>
<evidence type="ECO:0000256" key="1">
    <source>
        <dbReference type="SAM" id="SignalP"/>
    </source>
</evidence>
<keyword evidence="1" id="KW-0732">Signal</keyword>
<dbReference type="Gene3D" id="2.40.160.10">
    <property type="entry name" value="Porin"/>
    <property type="match status" value="1"/>
</dbReference>
<sequence length="231" mass="24520">MKSLKLSLLAAIGALSFGAAAHAEDKPVSVTFNVGAATDYVFRGVSQTDENAQIYGGADATLGKIGYAGVWLSNVDFNNGTSMEYDLYAGIKPTVGPVALDLGVIRYGYTNQPSGPHEDYVEWKVAGSVPAGPATIGAAVYYSDDFFGETGPATYYELNGSSPIPNTKFSVSGAVGRQIVKGPLDYTTWNLGVGYAINDHIGLDLRYWDTDEHSFGSIYDSRAVLGIKATF</sequence>
<comment type="caution">
    <text evidence="2">The sequence shown here is derived from an EMBL/GenBank/DDBJ whole genome shotgun (WGS) entry which is preliminary data.</text>
</comment>
<dbReference type="AlphaFoldDB" id="A0A328AN47"/>
<dbReference type="InterPro" id="IPR023614">
    <property type="entry name" value="Porin_dom_sf"/>
</dbReference>
<dbReference type="EMBL" id="QFYQ01000001">
    <property type="protein sequence ID" value="RAK54854.1"/>
    <property type="molecule type" value="Genomic_DNA"/>
</dbReference>
<protein>
    <recommendedName>
        <fullName evidence="4">Porin</fullName>
    </recommendedName>
</protein>
<dbReference type="SUPFAM" id="SSF56935">
    <property type="entry name" value="Porins"/>
    <property type="match status" value="1"/>
</dbReference>
<evidence type="ECO:0008006" key="4">
    <source>
        <dbReference type="Google" id="ProtNLM"/>
    </source>
</evidence>
<accession>A0A328AN47</accession>
<dbReference type="OrthoDB" id="9793561at2"/>
<dbReference type="Pfam" id="PF09694">
    <property type="entry name" value="Gcw_chp"/>
    <property type="match status" value="1"/>
</dbReference>
<name>A0A328AN47_9CAUL</name>
<feature type="signal peptide" evidence="1">
    <location>
        <begin position="1"/>
        <end position="23"/>
    </location>
</feature>
<dbReference type="RefSeq" id="WP_111528604.1">
    <property type="nucleotide sequence ID" value="NZ_JBHRSG010000004.1"/>
</dbReference>
<reference evidence="3" key="1">
    <citation type="submission" date="2018-05" db="EMBL/GenBank/DDBJ databases">
        <authorList>
            <person name="Li X."/>
        </authorList>
    </citation>
    <scope>NUCLEOTIDE SEQUENCE [LARGE SCALE GENOMIC DNA]</scope>
    <source>
        <strain evidence="3">LX32</strain>
    </source>
</reference>
<feature type="chain" id="PRO_5016429805" description="Porin" evidence="1">
    <location>
        <begin position="24"/>
        <end position="231"/>
    </location>
</feature>
<evidence type="ECO:0000313" key="2">
    <source>
        <dbReference type="EMBL" id="RAK54854.1"/>
    </source>
</evidence>
<dbReference type="InterPro" id="IPR010239">
    <property type="entry name" value="CHP02001"/>
</dbReference>
<organism evidence="2 3">
    <name type="scientific">Phenylobacterium soli</name>
    <dbReference type="NCBI Taxonomy" id="2170551"/>
    <lineage>
        <taxon>Bacteria</taxon>
        <taxon>Pseudomonadati</taxon>
        <taxon>Pseudomonadota</taxon>
        <taxon>Alphaproteobacteria</taxon>
        <taxon>Caulobacterales</taxon>
        <taxon>Caulobacteraceae</taxon>
        <taxon>Phenylobacterium</taxon>
    </lineage>
</organism>
<gene>
    <name evidence="2" type="ORF">DJ017_10115</name>
</gene>
<evidence type="ECO:0000313" key="3">
    <source>
        <dbReference type="Proteomes" id="UP000249254"/>
    </source>
</evidence>
<dbReference type="NCBIfam" id="TIGR02001">
    <property type="entry name" value="gcw_chp"/>
    <property type="match status" value="1"/>
</dbReference>
<keyword evidence="3" id="KW-1185">Reference proteome</keyword>